<protein>
    <submittedName>
        <fullName evidence="2">Uncharacterized protein</fullName>
    </submittedName>
</protein>
<accession>A0A0N8PZM9</accession>
<proteinExistence type="predicted"/>
<dbReference type="EMBL" id="KQ474085">
    <property type="protein sequence ID" value="KPV72773.1"/>
    <property type="molecule type" value="Genomic_DNA"/>
</dbReference>
<evidence type="ECO:0000313" key="2">
    <source>
        <dbReference type="EMBL" id="KPV72773.1"/>
    </source>
</evidence>
<gene>
    <name evidence="2" type="ORF">RHOBADRAFT_66837</name>
</gene>
<feature type="region of interest" description="Disordered" evidence="1">
    <location>
        <begin position="30"/>
        <end position="70"/>
    </location>
</feature>
<sequence>MSSLVSAILARVLAPSARTQGQQSRLLCYTRSSPTISSPAPSSSATPSSATPSSREEARAQEARRQRQLEDDLRQAWALSVW</sequence>
<evidence type="ECO:0000313" key="3">
    <source>
        <dbReference type="Proteomes" id="UP000053890"/>
    </source>
</evidence>
<dbReference type="GeneID" id="28979544"/>
<reference evidence="2 3" key="1">
    <citation type="journal article" date="2015" name="Front. Microbiol.">
        <title>Genome sequence of the plant growth promoting endophytic yeast Rhodotorula graminis WP1.</title>
        <authorList>
            <person name="Firrincieli A."/>
            <person name="Otillar R."/>
            <person name="Salamov A."/>
            <person name="Schmutz J."/>
            <person name="Khan Z."/>
            <person name="Redman R.S."/>
            <person name="Fleck N.D."/>
            <person name="Lindquist E."/>
            <person name="Grigoriev I.V."/>
            <person name="Doty S.L."/>
        </authorList>
    </citation>
    <scope>NUCLEOTIDE SEQUENCE [LARGE SCALE GENOMIC DNA]</scope>
    <source>
        <strain evidence="2 3">WP1</strain>
    </source>
</reference>
<feature type="compositionally biased region" description="Low complexity" evidence="1">
    <location>
        <begin position="32"/>
        <end position="53"/>
    </location>
</feature>
<keyword evidence="3" id="KW-1185">Reference proteome</keyword>
<dbReference type="RefSeq" id="XP_018268822.1">
    <property type="nucleotide sequence ID" value="XM_018419098.1"/>
</dbReference>
<organism evidence="2 3">
    <name type="scientific">Rhodotorula graminis (strain WP1)</name>
    <dbReference type="NCBI Taxonomy" id="578459"/>
    <lineage>
        <taxon>Eukaryota</taxon>
        <taxon>Fungi</taxon>
        <taxon>Dikarya</taxon>
        <taxon>Basidiomycota</taxon>
        <taxon>Pucciniomycotina</taxon>
        <taxon>Microbotryomycetes</taxon>
        <taxon>Sporidiobolales</taxon>
        <taxon>Sporidiobolaceae</taxon>
        <taxon>Rhodotorula</taxon>
    </lineage>
</organism>
<dbReference type="AlphaFoldDB" id="A0A0N8PZM9"/>
<evidence type="ECO:0000256" key="1">
    <source>
        <dbReference type="SAM" id="MobiDB-lite"/>
    </source>
</evidence>
<dbReference type="Proteomes" id="UP000053890">
    <property type="component" value="Unassembled WGS sequence"/>
</dbReference>
<feature type="compositionally biased region" description="Basic and acidic residues" evidence="1">
    <location>
        <begin position="54"/>
        <end position="70"/>
    </location>
</feature>
<name>A0A0N8PZM9_RHOGW</name>